<gene>
    <name evidence="9" type="ORF">CSKR_112496</name>
</gene>
<feature type="compositionally biased region" description="Polar residues" evidence="7">
    <location>
        <begin position="348"/>
        <end position="361"/>
    </location>
</feature>
<dbReference type="GO" id="GO:0043065">
    <property type="term" value="P:positive regulation of apoptotic process"/>
    <property type="evidence" value="ECO:0007669"/>
    <property type="project" value="TreeGrafter"/>
</dbReference>
<reference evidence="9 10" key="2">
    <citation type="journal article" date="2021" name="Genomics">
        <title>High-quality reference genome for Clonorchis sinensis.</title>
        <authorList>
            <person name="Young N.D."/>
            <person name="Stroehlein A.J."/>
            <person name="Kinkar L."/>
            <person name="Wang T."/>
            <person name="Sohn W.M."/>
            <person name="Chang B.C.H."/>
            <person name="Kaur P."/>
            <person name="Weisz D."/>
            <person name="Dudchenko O."/>
            <person name="Aiden E.L."/>
            <person name="Korhonen P.K."/>
            <person name="Gasser R.B."/>
        </authorList>
    </citation>
    <scope>NUCLEOTIDE SEQUENCE [LARGE SCALE GENOMIC DNA]</scope>
    <source>
        <strain evidence="9">Cs-k2</strain>
    </source>
</reference>
<dbReference type="InterPro" id="IPR008271">
    <property type="entry name" value="Ser/Thr_kinase_AS"/>
</dbReference>
<feature type="compositionally biased region" description="Polar residues" evidence="7">
    <location>
        <begin position="427"/>
        <end position="439"/>
    </location>
</feature>
<evidence type="ECO:0000313" key="9">
    <source>
        <dbReference type="EMBL" id="KAG5446218.1"/>
    </source>
</evidence>
<feature type="binding site" evidence="6">
    <location>
        <position position="51"/>
    </location>
    <ligand>
        <name>ATP</name>
        <dbReference type="ChEBI" id="CHEBI:30616"/>
    </ligand>
</feature>
<dbReference type="SMART" id="SM00220">
    <property type="entry name" value="S_TKc"/>
    <property type="match status" value="1"/>
</dbReference>
<protein>
    <submittedName>
        <fullName evidence="9">Death-associated protein kinase 1</fullName>
    </submittedName>
</protein>
<feature type="compositionally biased region" description="Polar residues" evidence="7">
    <location>
        <begin position="541"/>
        <end position="551"/>
    </location>
</feature>
<feature type="compositionally biased region" description="Basic and acidic residues" evidence="7">
    <location>
        <begin position="409"/>
        <end position="421"/>
    </location>
</feature>
<keyword evidence="4 9" id="KW-0418">Kinase</keyword>
<dbReference type="PROSITE" id="PS00107">
    <property type="entry name" value="PROTEIN_KINASE_ATP"/>
    <property type="match status" value="1"/>
</dbReference>
<keyword evidence="10" id="KW-1185">Reference proteome</keyword>
<reference evidence="9 10" key="1">
    <citation type="journal article" date="2018" name="Biotechnol. Adv.">
        <title>Improved genomic resources and new bioinformatic workflow for the carcinogenic parasite Clonorchis sinensis: Biotechnological implications.</title>
        <authorList>
            <person name="Wang D."/>
            <person name="Korhonen P.K."/>
            <person name="Gasser R.B."/>
            <person name="Young N.D."/>
        </authorList>
    </citation>
    <scope>NUCLEOTIDE SEQUENCE [LARGE SCALE GENOMIC DNA]</scope>
    <source>
        <strain evidence="9">Cs-k2</strain>
    </source>
</reference>
<evidence type="ECO:0000256" key="2">
    <source>
        <dbReference type="ARBA" id="ARBA00022679"/>
    </source>
</evidence>
<feature type="region of interest" description="Disordered" evidence="7">
    <location>
        <begin position="584"/>
        <end position="678"/>
    </location>
</feature>
<dbReference type="PANTHER" id="PTHR24342:SF14">
    <property type="entry name" value="DEATH-ASSOCIATED PROTEIN KINASE DAPK-1"/>
    <property type="match status" value="1"/>
</dbReference>
<dbReference type="OrthoDB" id="504170at2759"/>
<dbReference type="PROSITE" id="PS00108">
    <property type="entry name" value="PROTEIN_KINASE_ST"/>
    <property type="match status" value="1"/>
</dbReference>
<dbReference type="GO" id="GO:0005524">
    <property type="term" value="F:ATP binding"/>
    <property type="evidence" value="ECO:0007669"/>
    <property type="project" value="UniProtKB-UniRule"/>
</dbReference>
<dbReference type="Gene3D" id="3.30.200.20">
    <property type="entry name" value="Phosphorylase Kinase, domain 1"/>
    <property type="match status" value="1"/>
</dbReference>
<keyword evidence="2" id="KW-0808">Transferase</keyword>
<dbReference type="GO" id="GO:0005634">
    <property type="term" value="C:nucleus"/>
    <property type="evidence" value="ECO:0007669"/>
    <property type="project" value="TreeGrafter"/>
</dbReference>
<evidence type="ECO:0000256" key="3">
    <source>
        <dbReference type="ARBA" id="ARBA00022741"/>
    </source>
</evidence>
<evidence type="ECO:0000259" key="8">
    <source>
        <dbReference type="PROSITE" id="PS50011"/>
    </source>
</evidence>
<dbReference type="InterPro" id="IPR011009">
    <property type="entry name" value="Kinase-like_dom_sf"/>
</dbReference>
<feature type="region of interest" description="Disordered" evidence="7">
    <location>
        <begin position="337"/>
        <end position="447"/>
    </location>
</feature>
<sequence>MSAMKQPVVNQNGLEEVYDIREKIGDGHFADVNRCICRKTKKHFAAKFIMKQRVTNSSTYGDGPQGTKVADIDREAYILANLEHENIVKLHEVFYRDDSVVLILDLVTGGELFARVAECERLSEEEASNFVEQILLGVKHMHDLGVVHLDLKPENIMIEDLASRKIKIIDFGLARVLHPNQTFQDMAGTPEFCAPEIVNYDPITFATDMWAIGVITYILLTGISPFAGDSQIETFQNILDCIVDYQREEIRDTTDLAKDFIRKLLMKNPRKRFTVNECLMHAWIKPCDTAQKDSRRDSVIRRQNLNGLRNFIAYPSPPASPIDVAFTPTDNNTHHFFDLATSADPESPVTSNGAEGSSFNDPTVIEPLKPVRQPSIKECPADPPVDPSDSTNSITQCTMSQRQPSDTKPYQERHKPNDRISEPCVNLSVQSENQSSARSPTVPPPKPVVVEKSGWKASFGSSLIGRLGAAFAAATIHSTTQVSSVIKAYTTSTTSHVETVTSAREKAPASNIVNENSHEEHLSETVHRLSTNSQASIVNSSGTQQFLQQPIQDPRESKLPKTPARRGLQLGNVSRAVLDFENSVSTSTDSDDAAHNSAHNQSSRISKPRQQKSHSIAQSAEKNIWNAHRHSKHSSTQQQLRQPVREHVGRLQELFERRASGSQTRPNGGPFPHRASHS</sequence>
<dbReference type="InterPro" id="IPR000719">
    <property type="entry name" value="Prot_kinase_dom"/>
</dbReference>
<dbReference type="Proteomes" id="UP000286415">
    <property type="component" value="Unassembled WGS sequence"/>
</dbReference>
<comment type="caution">
    <text evidence="9">The sequence shown here is derived from an EMBL/GenBank/DDBJ whole genome shotgun (WGS) entry which is preliminary data.</text>
</comment>
<evidence type="ECO:0000256" key="5">
    <source>
        <dbReference type="ARBA" id="ARBA00022840"/>
    </source>
</evidence>
<dbReference type="EMBL" id="NIRI02000056">
    <property type="protein sequence ID" value="KAG5446218.1"/>
    <property type="molecule type" value="Genomic_DNA"/>
</dbReference>
<dbReference type="SUPFAM" id="SSF56112">
    <property type="entry name" value="Protein kinase-like (PK-like)"/>
    <property type="match status" value="1"/>
</dbReference>
<organism evidence="9 10">
    <name type="scientific">Clonorchis sinensis</name>
    <name type="common">Chinese liver fluke</name>
    <dbReference type="NCBI Taxonomy" id="79923"/>
    <lineage>
        <taxon>Eukaryota</taxon>
        <taxon>Metazoa</taxon>
        <taxon>Spiralia</taxon>
        <taxon>Lophotrochozoa</taxon>
        <taxon>Platyhelminthes</taxon>
        <taxon>Trematoda</taxon>
        <taxon>Digenea</taxon>
        <taxon>Opisthorchiida</taxon>
        <taxon>Opisthorchiata</taxon>
        <taxon>Opisthorchiidae</taxon>
        <taxon>Clonorchis</taxon>
    </lineage>
</organism>
<evidence type="ECO:0000256" key="6">
    <source>
        <dbReference type="PROSITE-ProRule" id="PRU10141"/>
    </source>
</evidence>
<keyword evidence="3 6" id="KW-0547">Nucleotide-binding</keyword>
<feature type="compositionally biased region" description="Polar residues" evidence="7">
    <location>
        <begin position="388"/>
        <end position="408"/>
    </location>
</feature>
<accession>A0A8T1MB72</accession>
<name>A0A8T1MB72_CLOSI</name>
<evidence type="ECO:0000256" key="7">
    <source>
        <dbReference type="SAM" id="MobiDB-lite"/>
    </source>
</evidence>
<feature type="compositionally biased region" description="Basic and acidic residues" evidence="7">
    <location>
        <begin position="643"/>
        <end position="659"/>
    </location>
</feature>
<dbReference type="InterPro" id="IPR017441">
    <property type="entry name" value="Protein_kinase_ATP_BS"/>
</dbReference>
<keyword evidence="1" id="KW-0723">Serine/threonine-protein kinase</keyword>
<keyword evidence="5 6" id="KW-0067">ATP-binding</keyword>
<dbReference type="Gene3D" id="1.10.510.10">
    <property type="entry name" value="Transferase(Phosphotransferase) domain 1"/>
    <property type="match status" value="1"/>
</dbReference>
<feature type="region of interest" description="Disordered" evidence="7">
    <location>
        <begin position="541"/>
        <end position="570"/>
    </location>
</feature>
<feature type="domain" description="Protein kinase" evidence="8">
    <location>
        <begin position="18"/>
        <end position="284"/>
    </location>
</feature>
<proteinExistence type="predicted"/>
<evidence type="ECO:0000313" key="10">
    <source>
        <dbReference type="Proteomes" id="UP000286415"/>
    </source>
</evidence>
<evidence type="ECO:0000256" key="1">
    <source>
        <dbReference type="ARBA" id="ARBA00022527"/>
    </source>
</evidence>
<dbReference type="PANTHER" id="PTHR24342">
    <property type="entry name" value="SERINE/THREONINE-PROTEIN KINASE 17"/>
    <property type="match status" value="1"/>
</dbReference>
<dbReference type="Pfam" id="PF00069">
    <property type="entry name" value="Pkinase"/>
    <property type="match status" value="1"/>
</dbReference>
<dbReference type="PROSITE" id="PS50011">
    <property type="entry name" value="PROTEIN_KINASE_DOM"/>
    <property type="match status" value="1"/>
</dbReference>
<dbReference type="AlphaFoldDB" id="A0A8T1MB72"/>
<evidence type="ECO:0000256" key="4">
    <source>
        <dbReference type="ARBA" id="ARBA00022777"/>
    </source>
</evidence>
<dbReference type="GO" id="GO:0035556">
    <property type="term" value="P:intracellular signal transduction"/>
    <property type="evidence" value="ECO:0007669"/>
    <property type="project" value="TreeGrafter"/>
</dbReference>
<dbReference type="FunFam" id="1.10.510.10:FF:000571">
    <property type="entry name" value="Maternal embryonic leucine zipper kinase"/>
    <property type="match status" value="1"/>
</dbReference>
<dbReference type="GO" id="GO:0004674">
    <property type="term" value="F:protein serine/threonine kinase activity"/>
    <property type="evidence" value="ECO:0007669"/>
    <property type="project" value="UniProtKB-KW"/>
</dbReference>